<protein>
    <recommendedName>
        <fullName evidence="1">Cyclic di-GMP-binding protein</fullName>
    </recommendedName>
    <alternativeName>
        <fullName evidence="1">Cellulose synthase regulatory subunit</fullName>
    </alternativeName>
</protein>
<sequence>MAALGLILAGTLPGQAASLDDLGFPQGFTLRGPFGGAEAFFPLPQRPGRTDLELNVTASPMLDDLSSVTVYAEDTPLGTLRVNQGTIRERLPIPPRFLTGEFLRLRFQGDQALRRGVECFDNDTPAVWTRIEPSTQLLAAEEGNPGLGVVWRQLSGNVGISLPANLSTGDLEAAIAVAMALTSRGARPVMLPPNDPGAHIRIGPASTLALEPRADGGQRIVVADGSAAAALIAMGQALRVFNSTAANGRPLQREPLHHDLISFIDLDIPPQAIDVYGSASLTFELPLSRLPAGRRPQAMLLRGKSATVPQGESLVVALYAGRRLVWSETYRGQVDLDGVRVNLPPDLVRHRMAVTLRLVRVGIRRNCTYSDALNMQLHGTSQLVLTDGPIPAGDFGGLAFPDTMPALVRLGTSQATAAAAVPLVARLLADSGARPESVEVSTSGALNRPFIAISETLPPDLAGAGLLRPDRNRVTIDMPRAGTRVELGNVGAVTVVQLASAGAIPGLWVSPGTPQSLVIPPRATLTTGTVAVYDGRGLPVTFDTRSPDVTVVESGPVSAPSLLQRWRTELFIAIWLLVTIAAIGVVIRIRRSRAG</sequence>
<keyword evidence="1" id="KW-0997">Cell inner membrane</keyword>
<dbReference type="RefSeq" id="WP_202823483.1">
    <property type="nucleotide sequence ID" value="NZ_JAEUXJ010000001.1"/>
</dbReference>
<evidence type="ECO:0000256" key="1">
    <source>
        <dbReference type="RuleBase" id="RU365021"/>
    </source>
</evidence>
<accession>A0ABS1UZ61</accession>
<keyword evidence="3" id="KW-1185">Reference proteome</keyword>
<keyword evidence="1" id="KW-0973">c-di-GMP</keyword>
<reference evidence="2 3" key="1">
    <citation type="submission" date="2021-01" db="EMBL/GenBank/DDBJ databases">
        <title>Belnapia mucosa sp. nov. and Belnapia arida sp. nov., isolated from the Tabernas Desert (Almeria, Spain).</title>
        <authorList>
            <person name="Molina-Menor E."/>
            <person name="Vidal-Verdu A."/>
            <person name="Calonge A."/>
            <person name="Satari L."/>
            <person name="Pereto Magraner J."/>
            <person name="Porcar Miralles M."/>
        </authorList>
    </citation>
    <scope>NUCLEOTIDE SEQUENCE [LARGE SCALE GENOMIC DNA]</scope>
    <source>
        <strain evidence="2 3">T6</strain>
    </source>
</reference>
<dbReference type="Gene3D" id="2.60.120.260">
    <property type="entry name" value="Galactose-binding domain-like"/>
    <property type="match status" value="1"/>
</dbReference>
<evidence type="ECO:0000313" key="2">
    <source>
        <dbReference type="EMBL" id="MBL6453724.1"/>
    </source>
</evidence>
<dbReference type="InterPro" id="IPR018513">
    <property type="entry name" value="Cell_synthase_bac"/>
</dbReference>
<feature type="transmembrane region" description="Helical" evidence="1">
    <location>
        <begin position="570"/>
        <end position="589"/>
    </location>
</feature>
<keyword evidence="1" id="KW-1133">Transmembrane helix</keyword>
<comment type="subcellular location">
    <subcellularLocation>
        <location evidence="1">Cell inner membrane</location>
    </subcellularLocation>
</comment>
<comment type="similarity">
    <text evidence="1">Belongs to the AcsB/BcsB family.</text>
</comment>
<proteinExistence type="inferred from homology"/>
<gene>
    <name evidence="2" type="ORF">JMJ55_00230</name>
</gene>
<keyword evidence="1" id="KW-0135">Cellulose biosynthesis</keyword>
<organism evidence="2 3">
    <name type="scientific">Belnapia mucosa</name>
    <dbReference type="NCBI Taxonomy" id="2804532"/>
    <lineage>
        <taxon>Bacteria</taxon>
        <taxon>Pseudomonadati</taxon>
        <taxon>Pseudomonadota</taxon>
        <taxon>Alphaproteobacteria</taxon>
        <taxon>Acetobacterales</taxon>
        <taxon>Roseomonadaceae</taxon>
        <taxon>Belnapia</taxon>
    </lineage>
</organism>
<dbReference type="Pfam" id="PF03170">
    <property type="entry name" value="BcsB"/>
    <property type="match status" value="1"/>
</dbReference>
<keyword evidence="1" id="KW-0812">Transmembrane</keyword>
<name>A0ABS1UZ61_9PROT</name>
<comment type="subunit">
    <text evidence="1">Tightly associated with the cellulose synthase catalytic subunit.</text>
</comment>
<evidence type="ECO:0000313" key="3">
    <source>
        <dbReference type="Proteomes" id="UP000606490"/>
    </source>
</evidence>
<comment type="caution">
    <text evidence="2">The sequence shown here is derived from an EMBL/GenBank/DDBJ whole genome shotgun (WGS) entry which is preliminary data.</text>
</comment>
<comment type="pathway">
    <text evidence="1">Glycan metabolism; bacterial cellulose biosynthesis.</text>
</comment>
<dbReference type="EMBL" id="JAEUXJ010000001">
    <property type="protein sequence ID" value="MBL6453724.1"/>
    <property type="molecule type" value="Genomic_DNA"/>
</dbReference>
<comment type="function">
    <text evidence="1">Binds the cellulose synthase activator, bis-(3'-5') cyclic diguanylic acid (c-di-GMP).</text>
</comment>
<keyword evidence="1" id="KW-1003">Cell membrane</keyword>
<keyword evidence="1" id="KW-0472">Membrane</keyword>
<dbReference type="Proteomes" id="UP000606490">
    <property type="component" value="Unassembled WGS sequence"/>
</dbReference>